<dbReference type="Pfam" id="PF19512">
    <property type="entry name" value="DUF6046"/>
    <property type="match status" value="1"/>
</dbReference>
<sequence>MGISYNIRDLFLDAFGVAPVFTIPNDTPSSPELNYSDIVRLPEYYDRSMTSWMGTPILLPVKFQQDGYNRYTALGKMEIVRMPDYYLPATTMFSFRRGKIIERTNLLGNNGSVKEIFSFDDWVIDVKGLCLNDQESSAAEKFKELKKWEVLADSIRISGEAFNWIEVDSVTIADWSHNLIQGGDGNIAFQFQMYSDESKDQVQWPMQ</sequence>
<protein>
    <recommendedName>
        <fullName evidence="1">DUF6046 domain-containing protein</fullName>
    </recommendedName>
</protein>
<keyword evidence="3" id="KW-1185">Reference proteome</keyword>
<evidence type="ECO:0000259" key="1">
    <source>
        <dbReference type="Pfam" id="PF19512"/>
    </source>
</evidence>
<organism evidence="2 3">
    <name type="scientific">Neptunitalea chrysea</name>
    <dbReference type="NCBI Taxonomy" id="1647581"/>
    <lineage>
        <taxon>Bacteria</taxon>
        <taxon>Pseudomonadati</taxon>
        <taxon>Bacteroidota</taxon>
        <taxon>Flavobacteriia</taxon>
        <taxon>Flavobacteriales</taxon>
        <taxon>Flavobacteriaceae</taxon>
        <taxon>Neptunitalea</taxon>
    </lineage>
</organism>
<comment type="caution">
    <text evidence="2">The sequence shown here is derived from an EMBL/GenBank/DDBJ whole genome shotgun (WGS) entry which is preliminary data.</text>
</comment>
<proteinExistence type="predicted"/>
<name>A0A9W6B6N3_9FLAO</name>
<dbReference type="EMBL" id="BRVP01000004">
    <property type="protein sequence ID" value="GLB51703.1"/>
    <property type="molecule type" value="Genomic_DNA"/>
</dbReference>
<dbReference type="Proteomes" id="UP001143545">
    <property type="component" value="Unassembled WGS sequence"/>
</dbReference>
<reference evidence="2" key="1">
    <citation type="submission" date="2022-07" db="EMBL/GenBank/DDBJ databases">
        <title>Taxonomy of Novel Oxalotrophic and Methylotrophic Bacteria.</title>
        <authorList>
            <person name="Sahin N."/>
            <person name="Tani A."/>
        </authorList>
    </citation>
    <scope>NUCLEOTIDE SEQUENCE</scope>
    <source>
        <strain evidence="2">AM327</strain>
    </source>
</reference>
<feature type="domain" description="DUF6046" evidence="1">
    <location>
        <begin position="87"/>
        <end position="198"/>
    </location>
</feature>
<dbReference type="InterPro" id="IPR046109">
    <property type="entry name" value="DUF6046"/>
</dbReference>
<gene>
    <name evidence="2" type="ORF">NBRC110019_07420</name>
</gene>
<dbReference type="AlphaFoldDB" id="A0A9W6B6N3"/>
<evidence type="ECO:0000313" key="3">
    <source>
        <dbReference type="Proteomes" id="UP001143545"/>
    </source>
</evidence>
<evidence type="ECO:0000313" key="2">
    <source>
        <dbReference type="EMBL" id="GLB51703.1"/>
    </source>
</evidence>
<dbReference type="RefSeq" id="WP_281752515.1">
    <property type="nucleotide sequence ID" value="NZ_BRVP01000004.1"/>
</dbReference>
<accession>A0A9W6B6N3</accession>